<dbReference type="Pfam" id="PF14559">
    <property type="entry name" value="TPR_19"/>
    <property type="match status" value="2"/>
</dbReference>
<dbReference type="OrthoDB" id="9814042at2"/>
<dbReference type="EMBL" id="LYBM01000024">
    <property type="protein sequence ID" value="ODA32317.1"/>
    <property type="molecule type" value="Genomic_DNA"/>
</dbReference>
<gene>
    <name evidence="2" type="ORF">A8L45_13390</name>
</gene>
<dbReference type="RefSeq" id="WP_068903091.1">
    <property type="nucleotide sequence ID" value="NZ_JBHUIF010000028.1"/>
</dbReference>
<dbReference type="InterPro" id="IPR013360">
    <property type="entry name" value="Pilus_4_PilW"/>
</dbReference>
<evidence type="ECO:0000256" key="1">
    <source>
        <dbReference type="PROSITE-ProRule" id="PRU00339"/>
    </source>
</evidence>
<dbReference type="PANTHER" id="PTHR44917">
    <property type="entry name" value="PROTEIN HIGH CHLOROPHYLL FLUORESCENT 107"/>
    <property type="match status" value="1"/>
</dbReference>
<reference evidence="2 3" key="1">
    <citation type="submission" date="2016-05" db="EMBL/GenBank/DDBJ databases">
        <title>Genomic Taxonomy of the Vibrionaceae.</title>
        <authorList>
            <person name="Gomez-Gil B."/>
            <person name="Enciso-Ibarra J."/>
        </authorList>
    </citation>
    <scope>NUCLEOTIDE SEQUENCE [LARGE SCALE GENOMIC DNA]</scope>
    <source>
        <strain evidence="2 3">CAIM 1920</strain>
    </source>
</reference>
<accession>A0A1C3EGE6</accession>
<dbReference type="InterPro" id="IPR044624">
    <property type="entry name" value="Mbb1-like"/>
</dbReference>
<feature type="repeat" description="TPR" evidence="1">
    <location>
        <begin position="70"/>
        <end position="103"/>
    </location>
</feature>
<dbReference type="PROSITE" id="PS51257">
    <property type="entry name" value="PROKAR_LIPOPROTEIN"/>
    <property type="match status" value="1"/>
</dbReference>
<dbReference type="Gene3D" id="1.25.40.10">
    <property type="entry name" value="Tetratricopeptide repeat domain"/>
    <property type="match status" value="1"/>
</dbReference>
<dbReference type="InterPro" id="IPR019734">
    <property type="entry name" value="TPR_rpt"/>
</dbReference>
<dbReference type="SUPFAM" id="SSF48452">
    <property type="entry name" value="TPR-like"/>
    <property type="match status" value="1"/>
</dbReference>
<comment type="caution">
    <text evidence="2">The sequence shown here is derived from an EMBL/GenBank/DDBJ whole genome shotgun (WGS) entry which is preliminary data.</text>
</comment>
<evidence type="ECO:0000313" key="2">
    <source>
        <dbReference type="EMBL" id="ODA32317.1"/>
    </source>
</evidence>
<dbReference type="PROSITE" id="PS50005">
    <property type="entry name" value="TPR"/>
    <property type="match status" value="2"/>
</dbReference>
<feature type="repeat" description="TPR" evidence="1">
    <location>
        <begin position="140"/>
        <end position="173"/>
    </location>
</feature>
<dbReference type="PANTHER" id="PTHR44917:SF1">
    <property type="entry name" value="PROTEIN HIGH CHLOROPHYLL FLUORESCENT 107"/>
    <property type="match status" value="1"/>
</dbReference>
<dbReference type="SMART" id="SM00028">
    <property type="entry name" value="TPR"/>
    <property type="match status" value="4"/>
</dbReference>
<dbReference type="InterPro" id="IPR011990">
    <property type="entry name" value="TPR-like_helical_dom_sf"/>
</dbReference>
<dbReference type="AlphaFoldDB" id="A0A1C3EGE6"/>
<dbReference type="STRING" id="1080227.A8L45_13390"/>
<evidence type="ECO:0000313" key="3">
    <source>
        <dbReference type="Proteomes" id="UP000094936"/>
    </source>
</evidence>
<keyword evidence="1" id="KW-0802">TPR repeat</keyword>
<dbReference type="GO" id="GO:0003729">
    <property type="term" value="F:mRNA binding"/>
    <property type="evidence" value="ECO:0007669"/>
    <property type="project" value="InterPro"/>
</dbReference>
<proteinExistence type="predicted"/>
<dbReference type="Proteomes" id="UP000094936">
    <property type="component" value="Unassembled WGS sequence"/>
</dbReference>
<organism evidence="2 3">
    <name type="scientific">Veronia pacifica</name>
    <dbReference type="NCBI Taxonomy" id="1080227"/>
    <lineage>
        <taxon>Bacteria</taxon>
        <taxon>Pseudomonadati</taxon>
        <taxon>Pseudomonadota</taxon>
        <taxon>Gammaproteobacteria</taxon>
        <taxon>Vibrionales</taxon>
        <taxon>Vibrionaceae</taxon>
        <taxon>Veronia</taxon>
    </lineage>
</organism>
<keyword evidence="3" id="KW-1185">Reference proteome</keyword>
<protein>
    <submittedName>
        <fullName evidence="2">Type IV pilus biogenesis/stability protein PilW</fullName>
    </submittedName>
</protein>
<dbReference type="GO" id="GO:0006397">
    <property type="term" value="P:mRNA processing"/>
    <property type="evidence" value="ECO:0007669"/>
    <property type="project" value="InterPro"/>
</dbReference>
<name>A0A1C3EGE6_9GAMM</name>
<sequence>MLRTRVYLILIISVLTGCVTVKEEQNKPEFDNIQAAESRISLGLGYLKAGEWQQGRQNIELALKHAPTYYRSLLTYAYLLQKTGDIKLAEKQYKKALRYSPKNGDVQNNYGVFLCRYKRYDEAQAAFAKAIAQPYYYKTSGSYENAALCAMKAGDVAKAKEMFDKALKHEPNRVVSTLQLVRLELKDGEYNQARSRLFYFHKRYGYRADSLYLTIKLESAQDRLLEVEKYAKVLASQYPESKEYRLYLANEY</sequence>
<dbReference type="NCBIfam" id="TIGR02521">
    <property type="entry name" value="type_IV_pilW"/>
    <property type="match status" value="1"/>
</dbReference>